<dbReference type="STRING" id="762903.Pedsa_2837"/>
<dbReference type="KEGG" id="psn:Pedsa_2837"/>
<dbReference type="InterPro" id="IPR002850">
    <property type="entry name" value="PIN_toxin-like"/>
</dbReference>
<dbReference type="HOGENOM" id="CLU_124456_3_1_10"/>
<keyword evidence="3" id="KW-1185">Reference proteome</keyword>
<dbReference type="SUPFAM" id="SSF88723">
    <property type="entry name" value="PIN domain-like"/>
    <property type="match status" value="1"/>
</dbReference>
<dbReference type="SMART" id="SM00670">
    <property type="entry name" value="PINc"/>
    <property type="match status" value="1"/>
</dbReference>
<evidence type="ECO:0000313" key="3">
    <source>
        <dbReference type="Proteomes" id="UP000000310"/>
    </source>
</evidence>
<name>F0S8B4_PSESL</name>
<protein>
    <submittedName>
        <fullName evidence="2">PilT protein domain protein</fullName>
    </submittedName>
</protein>
<dbReference type="Pfam" id="PF13470">
    <property type="entry name" value="PIN_3"/>
    <property type="match status" value="1"/>
</dbReference>
<accession>F0S8B4</accession>
<dbReference type="CDD" id="cd09854">
    <property type="entry name" value="PIN_VapC-like"/>
    <property type="match status" value="1"/>
</dbReference>
<dbReference type="NCBIfam" id="TIGR00305">
    <property type="entry name" value="putative toxin-antitoxin system toxin component, PIN family"/>
    <property type="match status" value="1"/>
</dbReference>
<dbReference type="Proteomes" id="UP000000310">
    <property type="component" value="Chromosome"/>
</dbReference>
<gene>
    <name evidence="2" type="ordered locus">Pedsa_2837</name>
</gene>
<reference evidence="2 3" key="1">
    <citation type="journal article" date="2011" name="Stand. Genomic Sci.">
        <title>Complete genome sequence of the gliding, heparinolytic Pedobacter saltans type strain (113).</title>
        <authorList>
            <person name="Liolios K."/>
            <person name="Sikorski J."/>
            <person name="Lu M."/>
            <person name="Nolan M."/>
            <person name="Lapidus A."/>
            <person name="Lucas S."/>
            <person name="Hammon N."/>
            <person name="Deshpande S."/>
            <person name="Cheng J.F."/>
            <person name="Tapia R."/>
            <person name="Han C."/>
            <person name="Goodwin L."/>
            <person name="Pitluck S."/>
            <person name="Huntemann M."/>
            <person name="Ivanova N."/>
            <person name="Pagani I."/>
            <person name="Mavromatis K."/>
            <person name="Ovchinikova G."/>
            <person name="Pati A."/>
            <person name="Chen A."/>
            <person name="Palaniappan K."/>
            <person name="Land M."/>
            <person name="Hauser L."/>
            <person name="Brambilla E.M."/>
            <person name="Kotsyurbenko O."/>
            <person name="Rohde M."/>
            <person name="Tindall B.J."/>
            <person name="Abt B."/>
            <person name="Goker M."/>
            <person name="Detter J.C."/>
            <person name="Woyke T."/>
            <person name="Bristow J."/>
            <person name="Eisen J.A."/>
            <person name="Markowitz V."/>
            <person name="Hugenholtz P."/>
            <person name="Klenk H.P."/>
            <person name="Kyrpides N.C."/>
        </authorList>
    </citation>
    <scope>NUCLEOTIDE SEQUENCE [LARGE SCALE GENOMIC DNA]</scope>
    <source>
        <strain evidence="3">ATCC 51119 / DSM 12145 / JCM 21818 / LMG 10337 / NBRC 100064 / NCIMB 13643</strain>
    </source>
</reference>
<dbReference type="EMBL" id="CP002545">
    <property type="protein sequence ID" value="ADY53378.1"/>
    <property type="molecule type" value="Genomic_DNA"/>
</dbReference>
<evidence type="ECO:0000313" key="2">
    <source>
        <dbReference type="EMBL" id="ADY53378.1"/>
    </source>
</evidence>
<proteinExistence type="predicted"/>
<dbReference type="eggNOG" id="COG1569">
    <property type="taxonomic scope" value="Bacteria"/>
</dbReference>
<reference evidence="3" key="2">
    <citation type="submission" date="2011-02" db="EMBL/GenBank/DDBJ databases">
        <title>The complete genome of Pedobacter saltans DSM 12145.</title>
        <authorList>
            <consortium name="US DOE Joint Genome Institute (JGI-PGF)"/>
            <person name="Lucas S."/>
            <person name="Copeland A."/>
            <person name="Lapidus A."/>
            <person name="Bruce D."/>
            <person name="Goodwin L."/>
            <person name="Pitluck S."/>
            <person name="Kyrpides N."/>
            <person name="Mavromatis K."/>
            <person name="Pagani I."/>
            <person name="Ivanova N."/>
            <person name="Ovchinnikova G."/>
            <person name="Lu M."/>
            <person name="Detter J.C."/>
            <person name="Han C."/>
            <person name="Land M."/>
            <person name="Hauser L."/>
            <person name="Markowitz V."/>
            <person name="Cheng J.-F."/>
            <person name="Hugenholtz P."/>
            <person name="Woyke T."/>
            <person name="Wu D."/>
            <person name="Tindall B."/>
            <person name="Pomrenke H.G."/>
            <person name="Brambilla E."/>
            <person name="Klenk H.-P."/>
            <person name="Eisen J.A."/>
        </authorList>
    </citation>
    <scope>NUCLEOTIDE SEQUENCE [LARGE SCALE GENOMIC DNA]</scope>
    <source>
        <strain evidence="3">ATCC 51119 / DSM 12145 / JCM 21818 / LMG 10337 / NBRC 100064 / NCIMB 13643</strain>
    </source>
</reference>
<dbReference type="InterPro" id="IPR029060">
    <property type="entry name" value="PIN-like_dom_sf"/>
</dbReference>
<dbReference type="Gene3D" id="3.40.50.1010">
    <property type="entry name" value="5'-nuclease"/>
    <property type="match status" value="1"/>
</dbReference>
<evidence type="ECO:0000259" key="1">
    <source>
        <dbReference type="SMART" id="SM00670"/>
    </source>
</evidence>
<dbReference type="AlphaFoldDB" id="F0S8B4"/>
<feature type="domain" description="PIN" evidence="1">
    <location>
        <begin position="3"/>
        <end position="120"/>
    </location>
</feature>
<dbReference type="RefSeq" id="WP_013633863.1">
    <property type="nucleotide sequence ID" value="NC_015177.1"/>
</dbReference>
<sequence length="140" mass="16230">MDSKVFLDANFLLDFLLKRKGYDIAFQLLSLAQKRKIKAFTNPSIIQTISFYLQKNFDPTISKVLLLELLKILTIVETDQETILNALNSPIKDIEDAIHYYTVLKHQLDYLITNDIDFLKLDSSLISIKTPTDFLKLFQD</sequence>
<dbReference type="InterPro" id="IPR002716">
    <property type="entry name" value="PIN_dom"/>
</dbReference>
<organism evidence="2 3">
    <name type="scientific">Pseudopedobacter saltans (strain ATCC 51119 / DSM 12145 / JCM 21818 / CCUG 39354 / LMG 10337 / NBRC 100064 / NCIMB 13643)</name>
    <name type="common">Pedobacter saltans</name>
    <dbReference type="NCBI Taxonomy" id="762903"/>
    <lineage>
        <taxon>Bacteria</taxon>
        <taxon>Pseudomonadati</taxon>
        <taxon>Bacteroidota</taxon>
        <taxon>Sphingobacteriia</taxon>
        <taxon>Sphingobacteriales</taxon>
        <taxon>Sphingobacteriaceae</taxon>
        <taxon>Pseudopedobacter</taxon>
    </lineage>
</organism>